<dbReference type="EMBL" id="MDTU01000001">
    <property type="protein sequence ID" value="ODN43619.1"/>
    <property type="molecule type" value="Genomic_DNA"/>
</dbReference>
<feature type="signal peptide" evidence="2">
    <location>
        <begin position="1"/>
        <end position="22"/>
    </location>
</feature>
<evidence type="ECO:0000313" key="3">
    <source>
        <dbReference type="EMBL" id="ODN43619.1"/>
    </source>
</evidence>
<gene>
    <name evidence="3" type="ORF">BGC07_12760</name>
</gene>
<evidence type="ECO:0000313" key="4">
    <source>
        <dbReference type="Proteomes" id="UP000094329"/>
    </source>
</evidence>
<keyword evidence="4" id="KW-1185">Reference proteome</keyword>
<proteinExistence type="predicted"/>
<organism evidence="3 4">
    <name type="scientific">Piscirickettsia litoralis</name>
    <dbReference type="NCBI Taxonomy" id="1891921"/>
    <lineage>
        <taxon>Bacteria</taxon>
        <taxon>Pseudomonadati</taxon>
        <taxon>Pseudomonadota</taxon>
        <taxon>Gammaproteobacteria</taxon>
        <taxon>Thiotrichales</taxon>
        <taxon>Piscirickettsiaceae</taxon>
        <taxon>Piscirickettsia</taxon>
    </lineage>
</organism>
<protein>
    <recommendedName>
        <fullName evidence="5">Transporter</fullName>
    </recommendedName>
</protein>
<comment type="caution">
    <text evidence="3">The sequence shown here is derived from an EMBL/GenBank/DDBJ whole genome shotgun (WGS) entry which is preliminary data.</text>
</comment>
<evidence type="ECO:0008006" key="5">
    <source>
        <dbReference type="Google" id="ProtNLM"/>
    </source>
</evidence>
<keyword evidence="2" id="KW-0732">Signal</keyword>
<feature type="compositionally biased region" description="Basic and acidic residues" evidence="1">
    <location>
        <begin position="74"/>
        <end position="83"/>
    </location>
</feature>
<reference evidence="3 4" key="1">
    <citation type="submission" date="2016-08" db="EMBL/GenBank/DDBJ databases">
        <title>Draft genome sequence of Candidatus Piscirickettsia litoralis, from seawater.</title>
        <authorList>
            <person name="Wan X."/>
            <person name="Lee A.J."/>
            <person name="Hou S."/>
            <person name="Donachie S.P."/>
        </authorList>
    </citation>
    <scope>NUCLEOTIDE SEQUENCE [LARGE SCALE GENOMIC DNA]</scope>
    <source>
        <strain evidence="3 4">Y2</strain>
    </source>
</reference>
<feature type="compositionally biased region" description="Low complexity" evidence="1">
    <location>
        <begin position="55"/>
        <end position="73"/>
    </location>
</feature>
<name>A0ABX3ABW3_9GAMM</name>
<dbReference type="Proteomes" id="UP000094329">
    <property type="component" value="Unassembled WGS sequence"/>
</dbReference>
<evidence type="ECO:0000256" key="1">
    <source>
        <dbReference type="SAM" id="MobiDB-lite"/>
    </source>
</evidence>
<feature type="chain" id="PRO_5046011501" description="Transporter" evidence="2">
    <location>
        <begin position="23"/>
        <end position="83"/>
    </location>
</feature>
<evidence type="ECO:0000256" key="2">
    <source>
        <dbReference type="SAM" id="SignalP"/>
    </source>
</evidence>
<accession>A0ABX3ABW3</accession>
<sequence length="83" mass="8897">MLKRLLFIPVFPLSLFLGVASASDLSDAIALSTVQTVLGTGSKIIERNHGITPDNQANNLSINNNPSVNNSDNSQKEDFANLN</sequence>
<dbReference type="RefSeq" id="WP_069313417.1">
    <property type="nucleotide sequence ID" value="NZ_MDTU01000001.1"/>
</dbReference>
<feature type="region of interest" description="Disordered" evidence="1">
    <location>
        <begin position="48"/>
        <end position="83"/>
    </location>
</feature>